<feature type="region of interest" description="Disordered" evidence="1">
    <location>
        <begin position="95"/>
        <end position="126"/>
    </location>
</feature>
<gene>
    <name evidence="3" type="ORF">SAMN05421740_10113</name>
</gene>
<protein>
    <recommendedName>
        <fullName evidence="5">Collagen triple helix repeat-containing protein</fullName>
    </recommendedName>
</protein>
<organism evidence="3 4">
    <name type="scientific">Parapedobacter koreensis</name>
    <dbReference type="NCBI Taxonomy" id="332977"/>
    <lineage>
        <taxon>Bacteria</taxon>
        <taxon>Pseudomonadati</taxon>
        <taxon>Bacteroidota</taxon>
        <taxon>Sphingobacteriia</taxon>
        <taxon>Sphingobacteriales</taxon>
        <taxon>Sphingobacteriaceae</taxon>
        <taxon>Parapedobacter</taxon>
    </lineage>
</organism>
<evidence type="ECO:0000313" key="3">
    <source>
        <dbReference type="EMBL" id="SEK17650.1"/>
    </source>
</evidence>
<reference evidence="4" key="1">
    <citation type="submission" date="2016-10" db="EMBL/GenBank/DDBJ databases">
        <authorList>
            <person name="Varghese N."/>
            <person name="Submissions S."/>
        </authorList>
    </citation>
    <scope>NUCLEOTIDE SEQUENCE [LARGE SCALE GENOMIC DNA]</scope>
    <source>
        <strain evidence="4">Jip14</strain>
    </source>
</reference>
<dbReference type="RefSeq" id="WP_177180929.1">
    <property type="nucleotide sequence ID" value="NZ_FNZR01000001.1"/>
</dbReference>
<dbReference type="PANTHER" id="PTHR24637:SF421">
    <property type="entry name" value="CUTICLE COLLAGEN DPY-2"/>
    <property type="match status" value="1"/>
</dbReference>
<dbReference type="EMBL" id="FNZR01000001">
    <property type="protein sequence ID" value="SEK17650.1"/>
    <property type="molecule type" value="Genomic_DNA"/>
</dbReference>
<evidence type="ECO:0008006" key="5">
    <source>
        <dbReference type="Google" id="ProtNLM"/>
    </source>
</evidence>
<proteinExistence type="predicted"/>
<feature type="chain" id="PRO_5011725964" description="Collagen triple helix repeat-containing protein" evidence="2">
    <location>
        <begin position="21"/>
        <end position="313"/>
    </location>
</feature>
<dbReference type="Gene3D" id="1.20.5.320">
    <property type="entry name" value="6-Phosphogluconate Dehydrogenase, domain 3"/>
    <property type="match status" value="1"/>
</dbReference>
<evidence type="ECO:0000256" key="2">
    <source>
        <dbReference type="SAM" id="SignalP"/>
    </source>
</evidence>
<evidence type="ECO:0000313" key="4">
    <source>
        <dbReference type="Proteomes" id="UP000198916"/>
    </source>
</evidence>
<evidence type="ECO:0000256" key="1">
    <source>
        <dbReference type="SAM" id="MobiDB-lite"/>
    </source>
</evidence>
<dbReference type="STRING" id="332977.SAMN05421740_10113"/>
<dbReference type="AlphaFoldDB" id="A0A1H7F0X4"/>
<feature type="compositionally biased region" description="Low complexity" evidence="1">
    <location>
        <begin position="95"/>
        <end position="125"/>
    </location>
</feature>
<dbReference type="Proteomes" id="UP000198916">
    <property type="component" value="Unassembled WGS sequence"/>
</dbReference>
<dbReference type="PROSITE" id="PS51257">
    <property type="entry name" value="PROKAR_LIPOPROTEIN"/>
    <property type="match status" value="1"/>
</dbReference>
<feature type="region of interest" description="Disordered" evidence="1">
    <location>
        <begin position="25"/>
        <end position="46"/>
    </location>
</feature>
<feature type="compositionally biased region" description="Basic and acidic residues" evidence="1">
    <location>
        <begin position="25"/>
        <end position="35"/>
    </location>
</feature>
<accession>A0A1H7F0X4</accession>
<keyword evidence="4" id="KW-1185">Reference proteome</keyword>
<dbReference type="PANTHER" id="PTHR24637">
    <property type="entry name" value="COLLAGEN"/>
    <property type="match status" value="1"/>
</dbReference>
<sequence>MKTSALLKHLFLLFSITIIACGKDGPEGPPGEKGEQGIQGIAGEDGSMFYSGGGQPATALGKIGDMYLDRTNSLLYGPKSADGWGTALNLKGATGATGPKGATGPAGPRGATGPAGPTGATGAAGSKILSGTTAPAASLGANGDFYIDRELGNLYGPKTNNAWGTPVSLKGPKGDTGNANVTSIVFTPGNITWRQTTLFGTNYVTATLSTSEITTDVVNNGLVAVYGGFFWGDPWSALPISYFESGRTVHFSYGIRQGSVTLRMHYSTNAAPTAPGIQFRVVIVPRPAVAMAQNSGVDVTDQAQLSRFFRIQD</sequence>
<feature type="signal peptide" evidence="2">
    <location>
        <begin position="1"/>
        <end position="20"/>
    </location>
</feature>
<feature type="compositionally biased region" description="Low complexity" evidence="1">
    <location>
        <begin position="36"/>
        <end position="46"/>
    </location>
</feature>
<name>A0A1H7F0X4_9SPHI</name>
<keyword evidence="2" id="KW-0732">Signal</keyword>